<evidence type="ECO:0000313" key="2">
    <source>
        <dbReference type="Proteomes" id="UP000199262"/>
    </source>
</evidence>
<proteinExistence type="predicted"/>
<organism evidence="1 2">
    <name type="scientific">Borreliella japonica</name>
    <name type="common">Borrelia japonica</name>
    <dbReference type="NCBI Taxonomy" id="34095"/>
    <lineage>
        <taxon>Bacteria</taxon>
        <taxon>Pseudomonadati</taxon>
        <taxon>Spirochaetota</taxon>
        <taxon>Spirochaetia</taxon>
        <taxon>Spirochaetales</taxon>
        <taxon>Borreliaceae</taxon>
        <taxon>Borreliella</taxon>
    </lineage>
</organism>
<dbReference type="OrthoDB" id="352085at2"/>
<name>A0A1G4PA74_BORJA</name>
<keyword evidence="2" id="KW-1185">Reference proteome</keyword>
<dbReference type="AlphaFoldDB" id="A0A1G4PA74"/>
<protein>
    <submittedName>
        <fullName evidence="1">Uncharacterized protein</fullName>
    </submittedName>
</protein>
<sequence length="213" mass="24947">MKQKLSWILLFCFLSCRSESRLAEIVLIGFFDSIKNLQSNPEIFFDYLNIPSDDDLRAKICGLKSQAKDDFIFYPLFFNNLRYEIIGKKNISKGFEFEVIIKNINFQNGIEKFLDKLNKIEGRPSKIKNLEKKERKRIFDNLINEVIGELDNFDYTEIVHFFRVVKSFSGRYKIELLGDVLNMQVRNKLINNLFLVLSPGISNSILILKSINK</sequence>
<dbReference type="RefSeq" id="WP_091972196.1">
    <property type="nucleotide sequence ID" value="NZ_CP124066.1"/>
</dbReference>
<gene>
    <name evidence="1" type="ORF">SAMN02983004_00399</name>
</gene>
<dbReference type="Proteomes" id="UP000199262">
    <property type="component" value="Unassembled WGS sequence"/>
</dbReference>
<evidence type="ECO:0000313" key="1">
    <source>
        <dbReference type="EMBL" id="SCW29038.1"/>
    </source>
</evidence>
<accession>A0A1G4PA74</accession>
<reference evidence="2" key="1">
    <citation type="submission" date="2016-10" db="EMBL/GenBank/DDBJ databases">
        <authorList>
            <person name="Varghese N."/>
            <person name="Submissions S."/>
        </authorList>
    </citation>
    <scope>NUCLEOTIDE SEQUENCE [LARGE SCALE GENOMIC DNA]</scope>
    <source>
        <strain evidence="2">ATCC 51557</strain>
    </source>
</reference>
<dbReference type="EMBL" id="FMTE01000002">
    <property type="protein sequence ID" value="SCW29038.1"/>
    <property type="molecule type" value="Genomic_DNA"/>
</dbReference>